<keyword evidence="1" id="KW-0472">Membrane</keyword>
<keyword evidence="3" id="KW-1185">Reference proteome</keyword>
<keyword evidence="1" id="KW-1133">Transmembrane helix</keyword>
<evidence type="ECO:0000313" key="3">
    <source>
        <dbReference type="Proteomes" id="UP001286456"/>
    </source>
</evidence>
<gene>
    <name evidence="2" type="ORF">B0T19DRAFT_413361</name>
</gene>
<dbReference type="AlphaFoldDB" id="A0AAE0J7K7"/>
<proteinExistence type="predicted"/>
<evidence type="ECO:0000256" key="1">
    <source>
        <dbReference type="SAM" id="Phobius"/>
    </source>
</evidence>
<comment type="caution">
    <text evidence="2">The sequence shown here is derived from an EMBL/GenBank/DDBJ whole genome shotgun (WGS) entry which is preliminary data.</text>
</comment>
<name>A0AAE0J7K7_9PEZI</name>
<reference evidence="2" key="2">
    <citation type="submission" date="2023-06" db="EMBL/GenBank/DDBJ databases">
        <authorList>
            <consortium name="Lawrence Berkeley National Laboratory"/>
            <person name="Haridas S."/>
            <person name="Hensen N."/>
            <person name="Bonometti L."/>
            <person name="Westerberg I."/>
            <person name="Brannstrom I.O."/>
            <person name="Guillou S."/>
            <person name="Cros-Aarteil S."/>
            <person name="Calhoun S."/>
            <person name="Kuo A."/>
            <person name="Mondo S."/>
            <person name="Pangilinan J."/>
            <person name="Riley R."/>
            <person name="Labutti K."/>
            <person name="Andreopoulos B."/>
            <person name="Lipzen A."/>
            <person name="Chen C."/>
            <person name="Yanf M."/>
            <person name="Daum C."/>
            <person name="Ng V."/>
            <person name="Clum A."/>
            <person name="Steindorff A."/>
            <person name="Ohm R."/>
            <person name="Martin F."/>
            <person name="Silar P."/>
            <person name="Natvig D."/>
            <person name="Lalanne C."/>
            <person name="Gautier V."/>
            <person name="Ament-Velasquez S.L."/>
            <person name="Kruys A."/>
            <person name="Hutchinson M.I."/>
            <person name="Powell A.J."/>
            <person name="Barry K."/>
            <person name="Miller A.N."/>
            <person name="Grigoriev I.V."/>
            <person name="Debuchy R."/>
            <person name="Gladieux P."/>
            <person name="Thoren M.H."/>
            <person name="Johannesson H."/>
        </authorList>
    </citation>
    <scope>NUCLEOTIDE SEQUENCE</scope>
    <source>
        <strain evidence="2">SMH4131-1</strain>
    </source>
</reference>
<reference evidence="2" key="1">
    <citation type="journal article" date="2023" name="Mol. Phylogenet. Evol.">
        <title>Genome-scale phylogeny and comparative genomics of the fungal order Sordariales.</title>
        <authorList>
            <person name="Hensen N."/>
            <person name="Bonometti L."/>
            <person name="Westerberg I."/>
            <person name="Brannstrom I.O."/>
            <person name="Guillou S."/>
            <person name="Cros-Aarteil S."/>
            <person name="Calhoun S."/>
            <person name="Haridas S."/>
            <person name="Kuo A."/>
            <person name="Mondo S."/>
            <person name="Pangilinan J."/>
            <person name="Riley R."/>
            <person name="LaButti K."/>
            <person name="Andreopoulos B."/>
            <person name="Lipzen A."/>
            <person name="Chen C."/>
            <person name="Yan M."/>
            <person name="Daum C."/>
            <person name="Ng V."/>
            <person name="Clum A."/>
            <person name="Steindorff A."/>
            <person name="Ohm R.A."/>
            <person name="Martin F."/>
            <person name="Silar P."/>
            <person name="Natvig D.O."/>
            <person name="Lalanne C."/>
            <person name="Gautier V."/>
            <person name="Ament-Velasquez S.L."/>
            <person name="Kruys A."/>
            <person name="Hutchinson M.I."/>
            <person name="Powell A.J."/>
            <person name="Barry K."/>
            <person name="Miller A.N."/>
            <person name="Grigoriev I.V."/>
            <person name="Debuchy R."/>
            <person name="Gladieux P."/>
            <person name="Hiltunen Thoren M."/>
            <person name="Johannesson H."/>
        </authorList>
    </citation>
    <scope>NUCLEOTIDE SEQUENCE</scope>
    <source>
        <strain evidence="2">SMH4131-1</strain>
    </source>
</reference>
<feature type="transmembrane region" description="Helical" evidence="1">
    <location>
        <begin position="40"/>
        <end position="65"/>
    </location>
</feature>
<dbReference type="Proteomes" id="UP001286456">
    <property type="component" value="Unassembled WGS sequence"/>
</dbReference>
<sequence length="66" mass="7470">MVRGKGANTISFTLTLMIPIPVRAALVHWQSVGFSLDDTFLFMFCGHLMGALWVNCADRLFFFLFP</sequence>
<dbReference type="EMBL" id="JAUEPO010000001">
    <property type="protein sequence ID" value="KAK3337716.1"/>
    <property type="molecule type" value="Genomic_DNA"/>
</dbReference>
<evidence type="ECO:0000313" key="2">
    <source>
        <dbReference type="EMBL" id="KAK3337716.1"/>
    </source>
</evidence>
<keyword evidence="1" id="KW-0812">Transmembrane</keyword>
<organism evidence="2 3">
    <name type="scientific">Cercophora scortea</name>
    <dbReference type="NCBI Taxonomy" id="314031"/>
    <lineage>
        <taxon>Eukaryota</taxon>
        <taxon>Fungi</taxon>
        <taxon>Dikarya</taxon>
        <taxon>Ascomycota</taxon>
        <taxon>Pezizomycotina</taxon>
        <taxon>Sordariomycetes</taxon>
        <taxon>Sordariomycetidae</taxon>
        <taxon>Sordariales</taxon>
        <taxon>Lasiosphaeriaceae</taxon>
        <taxon>Cercophora</taxon>
    </lineage>
</organism>
<protein>
    <submittedName>
        <fullName evidence="2">Uncharacterized protein</fullName>
    </submittedName>
</protein>
<accession>A0AAE0J7K7</accession>